<dbReference type="Pfam" id="PF00909">
    <property type="entry name" value="Ammonium_transp"/>
    <property type="match status" value="1"/>
</dbReference>
<gene>
    <name evidence="11" type="ORF">KFL_000760210</name>
</gene>
<feature type="transmembrane region" description="Helical" evidence="8">
    <location>
        <begin position="126"/>
        <end position="145"/>
    </location>
</feature>
<dbReference type="GO" id="GO:0072488">
    <property type="term" value="P:ammonium transmembrane transport"/>
    <property type="evidence" value="ECO:0000318"/>
    <property type="project" value="GO_Central"/>
</dbReference>
<dbReference type="OMA" id="GFPTTPM"/>
<evidence type="ECO:0000256" key="9">
    <source>
        <dbReference type="SAM" id="MobiDB-lite"/>
    </source>
</evidence>
<keyword evidence="6 8" id="KW-0472">Membrane</keyword>
<feature type="transmembrane region" description="Helical" evidence="8">
    <location>
        <begin position="152"/>
        <end position="178"/>
    </location>
</feature>
<dbReference type="PANTHER" id="PTHR43029:SF10">
    <property type="entry name" value="AMMONIUM TRANSPORTER MEP2"/>
    <property type="match status" value="1"/>
</dbReference>
<feature type="compositionally biased region" description="Gly residues" evidence="9">
    <location>
        <begin position="470"/>
        <end position="484"/>
    </location>
</feature>
<accession>A0A1Y1HTX5</accession>
<dbReference type="PANTHER" id="PTHR43029">
    <property type="entry name" value="AMMONIUM TRANSPORTER MEP2"/>
    <property type="match status" value="1"/>
</dbReference>
<keyword evidence="12" id="KW-1185">Reference proteome</keyword>
<feature type="transmembrane region" description="Helical" evidence="8">
    <location>
        <begin position="340"/>
        <end position="361"/>
    </location>
</feature>
<feature type="transmembrane region" description="Helical" evidence="8">
    <location>
        <begin position="190"/>
        <end position="208"/>
    </location>
</feature>
<evidence type="ECO:0000256" key="4">
    <source>
        <dbReference type="ARBA" id="ARBA00022692"/>
    </source>
</evidence>
<proteinExistence type="inferred from homology"/>
<organism evidence="11 12">
    <name type="scientific">Klebsormidium nitens</name>
    <name type="common">Green alga</name>
    <name type="synonym">Ulothrix nitens</name>
    <dbReference type="NCBI Taxonomy" id="105231"/>
    <lineage>
        <taxon>Eukaryota</taxon>
        <taxon>Viridiplantae</taxon>
        <taxon>Streptophyta</taxon>
        <taxon>Klebsormidiophyceae</taxon>
        <taxon>Klebsormidiales</taxon>
        <taxon>Klebsormidiaceae</taxon>
        <taxon>Klebsormidium</taxon>
    </lineage>
</organism>
<feature type="transmembrane region" description="Helical" evidence="8">
    <location>
        <begin position="307"/>
        <end position="328"/>
    </location>
</feature>
<dbReference type="Proteomes" id="UP000054558">
    <property type="component" value="Unassembled WGS sequence"/>
</dbReference>
<dbReference type="AlphaFoldDB" id="A0A1Y1HTX5"/>
<keyword evidence="7 8" id="KW-0924">Ammonia transport</keyword>
<evidence type="ECO:0000313" key="12">
    <source>
        <dbReference type="Proteomes" id="UP000054558"/>
    </source>
</evidence>
<dbReference type="STRING" id="105231.A0A1Y1HTX5"/>
<feature type="transmembrane region" description="Helical" evidence="8">
    <location>
        <begin position="252"/>
        <end position="271"/>
    </location>
</feature>
<dbReference type="InterPro" id="IPR029020">
    <property type="entry name" value="Ammonium/urea_transptr"/>
</dbReference>
<feature type="transmembrane region" description="Helical" evidence="8">
    <location>
        <begin position="391"/>
        <end position="412"/>
    </location>
</feature>
<dbReference type="SUPFAM" id="SSF111352">
    <property type="entry name" value="Ammonium transporter"/>
    <property type="match status" value="1"/>
</dbReference>
<dbReference type="Gene3D" id="1.10.3430.10">
    <property type="entry name" value="Ammonium transporter AmtB like domains"/>
    <property type="match status" value="1"/>
</dbReference>
<evidence type="ECO:0000256" key="5">
    <source>
        <dbReference type="ARBA" id="ARBA00022989"/>
    </source>
</evidence>
<reference evidence="11 12" key="1">
    <citation type="journal article" date="2014" name="Nat. Commun.">
        <title>Klebsormidium flaccidum genome reveals primary factors for plant terrestrial adaptation.</title>
        <authorList>
            <person name="Hori K."/>
            <person name="Maruyama F."/>
            <person name="Fujisawa T."/>
            <person name="Togashi T."/>
            <person name="Yamamoto N."/>
            <person name="Seo M."/>
            <person name="Sato S."/>
            <person name="Yamada T."/>
            <person name="Mori H."/>
            <person name="Tajima N."/>
            <person name="Moriyama T."/>
            <person name="Ikeuchi M."/>
            <person name="Watanabe M."/>
            <person name="Wada H."/>
            <person name="Kobayashi K."/>
            <person name="Saito M."/>
            <person name="Masuda T."/>
            <person name="Sasaki-Sekimoto Y."/>
            <person name="Mashiguchi K."/>
            <person name="Awai K."/>
            <person name="Shimojima M."/>
            <person name="Masuda S."/>
            <person name="Iwai M."/>
            <person name="Nobusawa T."/>
            <person name="Narise T."/>
            <person name="Kondo S."/>
            <person name="Saito H."/>
            <person name="Sato R."/>
            <person name="Murakawa M."/>
            <person name="Ihara Y."/>
            <person name="Oshima-Yamada Y."/>
            <person name="Ohtaka K."/>
            <person name="Satoh M."/>
            <person name="Sonobe K."/>
            <person name="Ishii M."/>
            <person name="Ohtani R."/>
            <person name="Kanamori-Sato M."/>
            <person name="Honoki R."/>
            <person name="Miyazaki D."/>
            <person name="Mochizuki H."/>
            <person name="Umetsu J."/>
            <person name="Higashi K."/>
            <person name="Shibata D."/>
            <person name="Kamiya Y."/>
            <person name="Sato N."/>
            <person name="Nakamura Y."/>
            <person name="Tabata S."/>
            <person name="Ida S."/>
            <person name="Kurokawa K."/>
            <person name="Ohta H."/>
        </authorList>
    </citation>
    <scope>NUCLEOTIDE SEQUENCE [LARGE SCALE GENOMIC DNA]</scope>
    <source>
        <strain evidence="11 12">NIES-2285</strain>
    </source>
</reference>
<dbReference type="EMBL" id="DF237025">
    <property type="protein sequence ID" value="GAQ81292.1"/>
    <property type="molecule type" value="Genomic_DNA"/>
</dbReference>
<comment type="similarity">
    <text evidence="2 8">Belongs to the ammonia transporter channel (TC 1.A.11.2) family.</text>
</comment>
<name>A0A1Y1HTX5_KLENI</name>
<dbReference type="InterPro" id="IPR001905">
    <property type="entry name" value="Ammonium_transpt"/>
</dbReference>
<sequence length="490" mass="52236">MANVSAPAPAPDMAAVTPVSFLNNGDNSWQLTSATLVGLQTMVGLVMMYGGVVKKKWAINSAFMVMYAYSAVLLTWSICGYRFSFGKYMLPFWGRPGTTLGGGFESVQADLYTAHVTAAYGMATMVYFQGVFAAITLALIAGSLLGRMNFLAWMLFVPLWVVLSYSVGAFSVWGGGFLFKWGVLDYSGGYVIHVSSGTAGYVAAFWLGPRLLRDRERFPPNNIIFVLAGAGMLWLGWNGFNGGDPYTASVDAGIAVLNTNLATAASMLVWTCLDYAFFGKPSVIGAVQGIITGLVVITPGAGFIPGWAAIVEGMFSGSVPWFTMMVLARKVPLLKHIDDTLGVVHTHCVTGILGGFLTGVFTTRDLAASFPTYLPSNGLIQGGIGQVGKQLAGAMFIVGWNIVMTSLIMLFLKLVVPIRMSDEHLEIGDDAAHGEEAYALWGEGLTYDESVHGWYGYDRTTHGERKIGGTEPGTPGGVEDGNGKGAKAMV</sequence>
<evidence type="ECO:0000256" key="2">
    <source>
        <dbReference type="ARBA" id="ARBA00005887"/>
    </source>
</evidence>
<feature type="region of interest" description="Disordered" evidence="9">
    <location>
        <begin position="464"/>
        <end position="490"/>
    </location>
</feature>
<feature type="transmembrane region" description="Helical" evidence="8">
    <location>
        <begin position="283"/>
        <end position="301"/>
    </location>
</feature>
<evidence type="ECO:0000256" key="1">
    <source>
        <dbReference type="ARBA" id="ARBA00004141"/>
    </source>
</evidence>
<evidence type="ECO:0000256" key="7">
    <source>
        <dbReference type="ARBA" id="ARBA00023177"/>
    </source>
</evidence>
<feature type="transmembrane region" description="Helical" evidence="8">
    <location>
        <begin position="62"/>
        <end position="83"/>
    </location>
</feature>
<dbReference type="NCBIfam" id="TIGR00836">
    <property type="entry name" value="amt"/>
    <property type="match status" value="1"/>
</dbReference>
<evidence type="ECO:0000256" key="6">
    <source>
        <dbReference type="ARBA" id="ARBA00023136"/>
    </source>
</evidence>
<dbReference type="InterPro" id="IPR024041">
    <property type="entry name" value="NH4_transpt_AmtB-like_dom"/>
</dbReference>
<evidence type="ECO:0000256" key="3">
    <source>
        <dbReference type="ARBA" id="ARBA00022448"/>
    </source>
</evidence>
<dbReference type="GO" id="GO:0008519">
    <property type="term" value="F:ammonium channel activity"/>
    <property type="evidence" value="ECO:0000318"/>
    <property type="project" value="GO_Central"/>
</dbReference>
<evidence type="ECO:0000313" key="11">
    <source>
        <dbReference type="EMBL" id="GAQ81292.1"/>
    </source>
</evidence>
<feature type="transmembrane region" description="Helical" evidence="8">
    <location>
        <begin position="220"/>
        <end position="240"/>
    </location>
</feature>
<protein>
    <recommendedName>
        <fullName evidence="8">Ammonium transporter</fullName>
    </recommendedName>
</protein>
<dbReference type="GO" id="GO:0005886">
    <property type="term" value="C:plasma membrane"/>
    <property type="evidence" value="ECO:0000318"/>
    <property type="project" value="GO_Central"/>
</dbReference>
<feature type="domain" description="Ammonium transporter AmtB-like" evidence="10">
    <location>
        <begin position="29"/>
        <end position="438"/>
    </location>
</feature>
<keyword evidence="5 8" id="KW-1133">Transmembrane helix</keyword>
<feature type="transmembrane region" description="Helical" evidence="8">
    <location>
        <begin position="29"/>
        <end position="50"/>
    </location>
</feature>
<comment type="subcellular location">
    <subcellularLocation>
        <location evidence="8">Cell membrane</location>
        <topology evidence="8">Multi-pass membrane protein</topology>
    </subcellularLocation>
    <subcellularLocation>
        <location evidence="1">Membrane</location>
        <topology evidence="1">Multi-pass membrane protein</topology>
    </subcellularLocation>
</comment>
<evidence type="ECO:0000259" key="10">
    <source>
        <dbReference type="Pfam" id="PF00909"/>
    </source>
</evidence>
<keyword evidence="4 8" id="KW-0812">Transmembrane</keyword>
<evidence type="ECO:0000256" key="8">
    <source>
        <dbReference type="RuleBase" id="RU362002"/>
    </source>
</evidence>
<dbReference type="OrthoDB" id="534912at2759"/>
<keyword evidence="3 8" id="KW-0813">Transport</keyword>